<proteinExistence type="predicted"/>
<reference evidence="1 2" key="1">
    <citation type="submission" date="2019-03" db="EMBL/GenBank/DDBJ databases">
        <title>Single cell metagenomics reveals metabolic interactions within the superorganism composed of flagellate Streblomastix strix and complex community of Bacteroidetes bacteria on its surface.</title>
        <authorList>
            <person name="Treitli S.C."/>
            <person name="Kolisko M."/>
            <person name="Husnik F."/>
            <person name="Keeling P."/>
            <person name="Hampl V."/>
        </authorList>
    </citation>
    <scope>NUCLEOTIDE SEQUENCE [LARGE SCALE GENOMIC DNA]</scope>
    <source>
        <strain evidence="1">ST1C</strain>
    </source>
</reference>
<accession>A0A5J4UPT1</accession>
<dbReference type="EMBL" id="SNRW01013711">
    <property type="protein sequence ID" value="KAA6372293.1"/>
    <property type="molecule type" value="Genomic_DNA"/>
</dbReference>
<dbReference type="Proteomes" id="UP000324800">
    <property type="component" value="Unassembled WGS sequence"/>
</dbReference>
<evidence type="ECO:0008006" key="3">
    <source>
        <dbReference type="Google" id="ProtNLM"/>
    </source>
</evidence>
<evidence type="ECO:0000313" key="2">
    <source>
        <dbReference type="Proteomes" id="UP000324800"/>
    </source>
</evidence>
<sequence>MISDASPKGWGVTQKLQTGDILIQYKEKLSNRDIGKATKNESQAIFQDLFGYGQIFKELQIKANLIKSDSSTAIQDLAKQRAGYTLVAEVKKIAKLCQQLRKQTQNQHIPGVSNRTIDALSRLSTDGDYSEKRERFTDLCQARQITPTLYLFVTEENKHVDRFVAIGEEEDEAEWLNAFSRQ</sequence>
<gene>
    <name evidence="1" type="ORF">EZS28_032180</name>
</gene>
<evidence type="ECO:0000313" key="1">
    <source>
        <dbReference type="EMBL" id="KAA6372293.1"/>
    </source>
</evidence>
<name>A0A5J4UPT1_9EUKA</name>
<comment type="caution">
    <text evidence="1">The sequence shown here is derived from an EMBL/GenBank/DDBJ whole genome shotgun (WGS) entry which is preliminary data.</text>
</comment>
<organism evidence="1 2">
    <name type="scientific">Streblomastix strix</name>
    <dbReference type="NCBI Taxonomy" id="222440"/>
    <lineage>
        <taxon>Eukaryota</taxon>
        <taxon>Metamonada</taxon>
        <taxon>Preaxostyla</taxon>
        <taxon>Oxymonadida</taxon>
        <taxon>Streblomastigidae</taxon>
        <taxon>Streblomastix</taxon>
    </lineage>
</organism>
<dbReference type="AlphaFoldDB" id="A0A5J4UPT1"/>
<protein>
    <recommendedName>
        <fullName evidence="3">RNase H type-1 domain-containing protein</fullName>
    </recommendedName>
</protein>